<dbReference type="EMBL" id="CP106881">
    <property type="protein sequence ID" value="UYG50475.1"/>
    <property type="molecule type" value="Genomic_DNA"/>
</dbReference>
<accession>A0ABY6G6U8</accession>
<keyword evidence="1" id="KW-1133">Transmembrane helix</keyword>
<keyword evidence="4" id="KW-1185">Reference proteome</keyword>
<keyword evidence="1" id="KW-0472">Membrane</keyword>
<dbReference type="GO" id="GO:0016787">
    <property type="term" value="F:hydrolase activity"/>
    <property type="evidence" value="ECO:0007669"/>
    <property type="project" value="UniProtKB-KW"/>
</dbReference>
<dbReference type="PANTHER" id="PTHR37946">
    <property type="entry name" value="SLL1969 PROTEIN"/>
    <property type="match status" value="1"/>
</dbReference>
<evidence type="ECO:0000313" key="4">
    <source>
        <dbReference type="Proteomes" id="UP001162800"/>
    </source>
</evidence>
<feature type="transmembrane region" description="Helical" evidence="1">
    <location>
        <begin position="7"/>
        <end position="25"/>
    </location>
</feature>
<organism evidence="3 4">
    <name type="scientific">Comamonas endophytica</name>
    <dbReference type="NCBI Taxonomy" id="2949090"/>
    <lineage>
        <taxon>Bacteria</taxon>
        <taxon>Pseudomonadati</taxon>
        <taxon>Pseudomonadota</taxon>
        <taxon>Betaproteobacteria</taxon>
        <taxon>Burkholderiales</taxon>
        <taxon>Comamonadaceae</taxon>
        <taxon>Comamonas</taxon>
    </lineage>
</organism>
<sequence>MNARWQQACILGGLILALAWLWWQWPRSPALALAGVAALLLLPVWSVTLQFLYMRAAPRDADPSIPPVGLRALLRAWRAEVALACGIFGWRQPFRHGLVADTVPEQGARAARIGVVLVHGYLCNRAFWQPWQRLLAARGIPCLAVTLEPVWGSIDDCAPGLDAAVRRMAEATGRPPVVIGHSMGGLVIRAWLRSRGAVVCEGLDEAEAAERLKSLVAHVITIGTPHQGTALAEISRTTNGRQMRQGSDWLLELARHEPGALAERMTCWYSNCDNLVFPARAACYPGADNRLVVDLAHVQMAFAPKLMQECVALVEQA</sequence>
<feature type="domain" description="AB hydrolase-1" evidence="2">
    <location>
        <begin position="115"/>
        <end position="221"/>
    </location>
</feature>
<dbReference type="Gene3D" id="3.40.50.1820">
    <property type="entry name" value="alpha/beta hydrolase"/>
    <property type="match status" value="1"/>
</dbReference>
<dbReference type="PANTHER" id="PTHR37946:SF1">
    <property type="entry name" value="SLL1969 PROTEIN"/>
    <property type="match status" value="1"/>
</dbReference>
<dbReference type="SUPFAM" id="SSF53474">
    <property type="entry name" value="alpha/beta-Hydrolases"/>
    <property type="match status" value="1"/>
</dbReference>
<evidence type="ECO:0000313" key="3">
    <source>
        <dbReference type="EMBL" id="UYG50475.1"/>
    </source>
</evidence>
<protein>
    <submittedName>
        <fullName evidence="3">Alpha/beta fold hydrolase</fullName>
    </submittedName>
</protein>
<keyword evidence="3" id="KW-0378">Hydrolase</keyword>
<feature type="transmembrane region" description="Helical" evidence="1">
    <location>
        <begin position="31"/>
        <end position="53"/>
    </location>
</feature>
<dbReference type="InterPro" id="IPR000073">
    <property type="entry name" value="AB_hydrolase_1"/>
</dbReference>
<evidence type="ECO:0000256" key="1">
    <source>
        <dbReference type="SAM" id="Phobius"/>
    </source>
</evidence>
<dbReference type="Proteomes" id="UP001162800">
    <property type="component" value="Chromosome"/>
</dbReference>
<dbReference type="Pfam" id="PF12697">
    <property type="entry name" value="Abhydrolase_6"/>
    <property type="match status" value="1"/>
</dbReference>
<keyword evidence="1" id="KW-0812">Transmembrane</keyword>
<dbReference type="RefSeq" id="WP_231041572.1">
    <property type="nucleotide sequence ID" value="NZ_CP106881.1"/>
</dbReference>
<name>A0ABY6G6U8_9BURK</name>
<dbReference type="InterPro" id="IPR029058">
    <property type="entry name" value="AB_hydrolase_fold"/>
</dbReference>
<reference evidence="3" key="1">
    <citation type="submission" date="2022-09" db="EMBL/GenBank/DDBJ databases">
        <title>The complete genome of Acidovorax sp. 5MLIR.</title>
        <authorList>
            <person name="Liu L."/>
            <person name="Yue J."/>
            <person name="Yang F."/>
            <person name="Yuan J."/>
            <person name="Li L."/>
        </authorList>
    </citation>
    <scope>NUCLEOTIDE SEQUENCE</scope>
    <source>
        <strain evidence="3">5MLIR</strain>
    </source>
</reference>
<proteinExistence type="predicted"/>
<gene>
    <name evidence="3" type="ORF">M9799_10210</name>
</gene>
<evidence type="ECO:0000259" key="2">
    <source>
        <dbReference type="Pfam" id="PF12697"/>
    </source>
</evidence>